<evidence type="ECO:0000256" key="1">
    <source>
        <dbReference type="ARBA" id="ARBA00010688"/>
    </source>
</evidence>
<keyword evidence="2 4" id="KW-0808">Transferase</keyword>
<organism evidence="6 7">
    <name type="scientific">Photorhabdus kayaii</name>
    <dbReference type="NCBI Taxonomy" id="230088"/>
    <lineage>
        <taxon>Bacteria</taxon>
        <taxon>Pseudomonadati</taxon>
        <taxon>Pseudomonadota</taxon>
        <taxon>Gammaproteobacteria</taxon>
        <taxon>Enterobacterales</taxon>
        <taxon>Morganellaceae</taxon>
        <taxon>Photorhabdus</taxon>
    </lineage>
</organism>
<protein>
    <submittedName>
        <fullName evidence="6">Ribokinase</fullName>
    </submittedName>
</protein>
<keyword evidence="7" id="KW-1185">Reference proteome</keyword>
<name>A0ABX0B0U0_9GAMM</name>
<dbReference type="SUPFAM" id="SSF53613">
    <property type="entry name" value="Ribokinase-like"/>
    <property type="match status" value="1"/>
</dbReference>
<dbReference type="InterPro" id="IPR002139">
    <property type="entry name" value="Ribo/fructo_kinase"/>
</dbReference>
<evidence type="ECO:0000256" key="3">
    <source>
        <dbReference type="ARBA" id="ARBA00022777"/>
    </source>
</evidence>
<keyword evidence="3 4" id="KW-0418">Kinase</keyword>
<dbReference type="InterPro" id="IPR011611">
    <property type="entry name" value="PfkB_dom"/>
</dbReference>
<sequence length="321" mass="34552">MAGLLPITVIGAAAGDIILSLPRLPRSGADQEAKEIDRQIGGSGFNVARALVRLQIPVINGIPVGNGYWGEQITKEMQDLGLEVTLTHSSLDNGWCLAMVEPDGERSFVSVSGCEVDWSTAMLSSIVLPERGYIYSSGYVMASKSTAILCNWLLASPYGQTLLLDFGPRLPEIDSAFLNALPADRTMLTLNRDEVAILCGEGDPVAQASRYSSERKITIICRLGSQGTWICLPYREPEYVAAYKVKVMDTIGAGDAHSSGMLAGLSQGMSLRDAVELGNRVAAIVVNRSGAAGAPTIKELEEFCLNNYFQTLRLLDFKGRS</sequence>
<dbReference type="PROSITE" id="PS00584">
    <property type="entry name" value="PFKB_KINASES_2"/>
    <property type="match status" value="1"/>
</dbReference>
<dbReference type="PANTHER" id="PTHR10584">
    <property type="entry name" value="SUGAR KINASE"/>
    <property type="match status" value="1"/>
</dbReference>
<comment type="caution">
    <text evidence="6">The sequence shown here is derived from an EMBL/GenBank/DDBJ whole genome shotgun (WGS) entry which is preliminary data.</text>
</comment>
<evidence type="ECO:0000259" key="5">
    <source>
        <dbReference type="Pfam" id="PF00294"/>
    </source>
</evidence>
<evidence type="ECO:0000256" key="4">
    <source>
        <dbReference type="RuleBase" id="RU003704"/>
    </source>
</evidence>
<dbReference type="RefSeq" id="WP_113041829.1">
    <property type="nucleotide sequence ID" value="NZ_CAWPKC010000011.1"/>
</dbReference>
<dbReference type="Proteomes" id="UP000470051">
    <property type="component" value="Unassembled WGS sequence"/>
</dbReference>
<evidence type="ECO:0000313" key="7">
    <source>
        <dbReference type="Proteomes" id="UP000470051"/>
    </source>
</evidence>
<dbReference type="Gene3D" id="3.40.1190.20">
    <property type="match status" value="1"/>
</dbReference>
<accession>A0ABX0B0U0</accession>
<reference evidence="6 7" key="1">
    <citation type="submission" date="2019-12" db="EMBL/GenBank/DDBJ databases">
        <title>Engineering Photorhabdus to improve their lethality against agricultural pests.</title>
        <authorList>
            <person name="Machado R.A.R."/>
        </authorList>
    </citation>
    <scope>NUCLEOTIDE SEQUENCE [LARGE SCALE GENOMIC DNA]</scope>
    <source>
        <strain evidence="6 7">M-HU2</strain>
    </source>
</reference>
<dbReference type="EMBL" id="WSFE01000011">
    <property type="protein sequence ID" value="NDL25435.1"/>
    <property type="molecule type" value="Genomic_DNA"/>
</dbReference>
<feature type="domain" description="Carbohydrate kinase PfkB" evidence="5">
    <location>
        <begin position="7"/>
        <end position="293"/>
    </location>
</feature>
<dbReference type="PRINTS" id="PR00990">
    <property type="entry name" value="RIBOKINASE"/>
</dbReference>
<dbReference type="CDD" id="cd01944">
    <property type="entry name" value="YegV_kinase_like"/>
    <property type="match status" value="1"/>
</dbReference>
<dbReference type="InterPro" id="IPR002173">
    <property type="entry name" value="Carboh/pur_kinase_PfkB_CS"/>
</dbReference>
<dbReference type="Pfam" id="PF00294">
    <property type="entry name" value="PfkB"/>
    <property type="match status" value="1"/>
</dbReference>
<evidence type="ECO:0000313" key="6">
    <source>
        <dbReference type="EMBL" id="NDL25435.1"/>
    </source>
</evidence>
<evidence type="ECO:0000256" key="2">
    <source>
        <dbReference type="ARBA" id="ARBA00022679"/>
    </source>
</evidence>
<dbReference type="InterPro" id="IPR029056">
    <property type="entry name" value="Ribokinase-like"/>
</dbReference>
<proteinExistence type="inferred from homology"/>
<dbReference type="PANTHER" id="PTHR10584:SF166">
    <property type="entry name" value="RIBOKINASE"/>
    <property type="match status" value="1"/>
</dbReference>
<comment type="similarity">
    <text evidence="1 4">Belongs to the carbohydrate kinase PfkB family.</text>
</comment>
<gene>
    <name evidence="6" type="ORF">GPY42_09620</name>
</gene>